<reference evidence="1" key="1">
    <citation type="submission" date="2014-12" db="EMBL/GenBank/DDBJ databases">
        <title>Insight into the proteome of Arion vulgaris.</title>
        <authorList>
            <person name="Aradska J."/>
            <person name="Bulat T."/>
            <person name="Smidak R."/>
            <person name="Sarate P."/>
            <person name="Gangsoo J."/>
            <person name="Sialana F."/>
            <person name="Bilban M."/>
            <person name="Lubec G."/>
        </authorList>
    </citation>
    <scope>NUCLEOTIDE SEQUENCE</scope>
    <source>
        <tissue evidence="1">Skin</tissue>
    </source>
</reference>
<name>A0A0B7BUR0_9EUPU</name>
<proteinExistence type="predicted"/>
<dbReference type="EMBL" id="HACG01049878">
    <property type="protein sequence ID" value="CEK96743.1"/>
    <property type="molecule type" value="Transcribed_RNA"/>
</dbReference>
<feature type="non-terminal residue" evidence="1">
    <location>
        <position position="1"/>
    </location>
</feature>
<evidence type="ECO:0000313" key="1">
    <source>
        <dbReference type="EMBL" id="CEK96743.1"/>
    </source>
</evidence>
<protein>
    <submittedName>
        <fullName evidence="1">Uncharacterized protein</fullName>
    </submittedName>
</protein>
<gene>
    <name evidence="1" type="primary">ORF213289</name>
</gene>
<sequence length="53" mass="6201">SQVYQLFTPHPDSPQELHYRQFMPAFSSPQNVALQQMHSNSLITALFHKMEKN</sequence>
<accession>A0A0B7BUR0</accession>
<organism evidence="1">
    <name type="scientific">Arion vulgaris</name>
    <dbReference type="NCBI Taxonomy" id="1028688"/>
    <lineage>
        <taxon>Eukaryota</taxon>
        <taxon>Metazoa</taxon>
        <taxon>Spiralia</taxon>
        <taxon>Lophotrochozoa</taxon>
        <taxon>Mollusca</taxon>
        <taxon>Gastropoda</taxon>
        <taxon>Heterobranchia</taxon>
        <taxon>Euthyneura</taxon>
        <taxon>Panpulmonata</taxon>
        <taxon>Eupulmonata</taxon>
        <taxon>Stylommatophora</taxon>
        <taxon>Helicina</taxon>
        <taxon>Arionoidea</taxon>
        <taxon>Arionidae</taxon>
        <taxon>Arion</taxon>
    </lineage>
</organism>
<dbReference type="AlphaFoldDB" id="A0A0B7BUR0"/>